<keyword evidence="3" id="KW-1185">Reference proteome</keyword>
<dbReference type="InterPro" id="IPR036390">
    <property type="entry name" value="WH_DNA-bd_sf"/>
</dbReference>
<dbReference type="SUPFAM" id="SSF46785">
    <property type="entry name" value="Winged helix' DNA-binding domain"/>
    <property type="match status" value="1"/>
</dbReference>
<protein>
    <submittedName>
        <fullName evidence="2">HTH domain-containing protein</fullName>
    </submittedName>
</protein>
<sequence length="113" mass="11922">MEPMVERQHALIEQLRARAPRLTSAQTLAADLGVSTRTIERDVARLRDAGLPLRIQTGPGGGYSIDARSLLPPIQLTPGEASALVTAIVAVGPFSSATAQSALQKLLTALRPD</sequence>
<dbReference type="Gene3D" id="1.10.10.10">
    <property type="entry name" value="Winged helix-like DNA-binding domain superfamily/Winged helix DNA-binding domain"/>
    <property type="match status" value="1"/>
</dbReference>
<evidence type="ECO:0000313" key="3">
    <source>
        <dbReference type="Proteomes" id="UP000192674"/>
    </source>
</evidence>
<organism evidence="2 3">
    <name type="scientific">Kibdelosporangium aridum</name>
    <dbReference type="NCBI Taxonomy" id="2030"/>
    <lineage>
        <taxon>Bacteria</taxon>
        <taxon>Bacillati</taxon>
        <taxon>Actinomycetota</taxon>
        <taxon>Actinomycetes</taxon>
        <taxon>Pseudonocardiales</taxon>
        <taxon>Pseudonocardiaceae</taxon>
        <taxon>Kibdelosporangium</taxon>
    </lineage>
</organism>
<dbReference type="EMBL" id="FWXV01000002">
    <property type="protein sequence ID" value="SMC90214.1"/>
    <property type="molecule type" value="Genomic_DNA"/>
</dbReference>
<dbReference type="InterPro" id="IPR036388">
    <property type="entry name" value="WH-like_DNA-bd_sf"/>
</dbReference>
<accession>A0A1Y5XF92</accession>
<dbReference type="Proteomes" id="UP000192674">
    <property type="component" value="Unassembled WGS sequence"/>
</dbReference>
<proteinExistence type="predicted"/>
<dbReference type="Pfam" id="PF08279">
    <property type="entry name" value="HTH_11"/>
    <property type="match status" value="1"/>
</dbReference>
<evidence type="ECO:0000313" key="2">
    <source>
        <dbReference type="EMBL" id="SMC90214.1"/>
    </source>
</evidence>
<dbReference type="InterPro" id="IPR051534">
    <property type="entry name" value="CBASS_pafABC_assoc_protein"/>
</dbReference>
<reference evidence="2 3" key="1">
    <citation type="submission" date="2017-04" db="EMBL/GenBank/DDBJ databases">
        <authorList>
            <person name="Afonso C.L."/>
            <person name="Miller P.J."/>
            <person name="Scott M.A."/>
            <person name="Spackman E."/>
            <person name="Goraichik I."/>
            <person name="Dimitrov K.M."/>
            <person name="Suarez D.L."/>
            <person name="Swayne D.E."/>
        </authorList>
    </citation>
    <scope>NUCLEOTIDE SEQUENCE [LARGE SCALE GENOMIC DNA]</scope>
    <source>
        <strain evidence="2 3">DSM 43828</strain>
    </source>
</reference>
<dbReference type="AlphaFoldDB" id="A0A1Y5XF92"/>
<dbReference type="InterPro" id="IPR013196">
    <property type="entry name" value="HTH_11"/>
</dbReference>
<dbReference type="PANTHER" id="PTHR34580">
    <property type="match status" value="1"/>
</dbReference>
<evidence type="ECO:0000259" key="1">
    <source>
        <dbReference type="Pfam" id="PF08279"/>
    </source>
</evidence>
<dbReference type="PANTHER" id="PTHR34580:SF1">
    <property type="entry name" value="PROTEIN PAFC"/>
    <property type="match status" value="1"/>
</dbReference>
<gene>
    <name evidence="2" type="ORF">SAMN05661093_02637</name>
</gene>
<name>A0A1Y5XF92_KIBAR</name>
<feature type="domain" description="Helix-turn-helix type 11" evidence="1">
    <location>
        <begin position="7"/>
        <end position="63"/>
    </location>
</feature>